<evidence type="ECO:0000313" key="3">
    <source>
        <dbReference type="Proteomes" id="UP000053558"/>
    </source>
</evidence>
<dbReference type="GO" id="GO:0005975">
    <property type="term" value="P:carbohydrate metabolic process"/>
    <property type="evidence" value="ECO:0007669"/>
    <property type="project" value="InterPro"/>
</dbReference>
<keyword evidence="2" id="KW-0378">Hydrolase</keyword>
<feature type="chain" id="PRO_5024442765" evidence="1">
    <location>
        <begin position="37"/>
        <end position="403"/>
    </location>
</feature>
<dbReference type="SUPFAM" id="SSF48208">
    <property type="entry name" value="Six-hairpin glycosidases"/>
    <property type="match status" value="1"/>
</dbReference>
<comment type="caution">
    <text evidence="2">The sequence shown here is derived from an EMBL/GenBank/DDBJ whole genome shotgun (WGS) entry which is preliminary data.</text>
</comment>
<reference evidence="3" key="1">
    <citation type="journal article" date="2012" name="Science">
        <title>The Paleozoic origin of enzymatic lignin decomposition reconstructed from 31 fungal genomes.</title>
        <authorList>
            <person name="Floudas D."/>
            <person name="Binder M."/>
            <person name="Riley R."/>
            <person name="Barry K."/>
            <person name="Blanchette R.A."/>
            <person name="Henrissat B."/>
            <person name="Martinez A.T."/>
            <person name="Otillar R."/>
            <person name="Spatafora J.W."/>
            <person name="Yadav J.S."/>
            <person name="Aerts A."/>
            <person name="Benoit I."/>
            <person name="Boyd A."/>
            <person name="Carlson A."/>
            <person name="Copeland A."/>
            <person name="Coutinho P.M."/>
            <person name="de Vries R.P."/>
            <person name="Ferreira P."/>
            <person name="Findley K."/>
            <person name="Foster B."/>
            <person name="Gaskell J."/>
            <person name="Glotzer D."/>
            <person name="Gorecki P."/>
            <person name="Heitman J."/>
            <person name="Hesse C."/>
            <person name="Hori C."/>
            <person name="Igarashi K."/>
            <person name="Jurgens J.A."/>
            <person name="Kallen N."/>
            <person name="Kersten P."/>
            <person name="Kohler A."/>
            <person name="Kuees U."/>
            <person name="Kumar T.K.A."/>
            <person name="Kuo A."/>
            <person name="LaButti K."/>
            <person name="Larrondo L.F."/>
            <person name="Lindquist E."/>
            <person name="Ling A."/>
            <person name="Lombard V."/>
            <person name="Lucas S."/>
            <person name="Lundell T."/>
            <person name="Martin R."/>
            <person name="McLaughlin D.J."/>
            <person name="Morgenstern I."/>
            <person name="Morin E."/>
            <person name="Murat C."/>
            <person name="Nagy L.G."/>
            <person name="Nolan M."/>
            <person name="Ohm R.A."/>
            <person name="Patyshakuliyeva A."/>
            <person name="Rokas A."/>
            <person name="Ruiz-Duenas F.J."/>
            <person name="Sabat G."/>
            <person name="Salamov A."/>
            <person name="Samejima M."/>
            <person name="Schmutz J."/>
            <person name="Slot J.C."/>
            <person name="St John F."/>
            <person name="Stenlid J."/>
            <person name="Sun H."/>
            <person name="Sun S."/>
            <person name="Syed K."/>
            <person name="Tsang A."/>
            <person name="Wiebenga A."/>
            <person name="Young D."/>
            <person name="Pisabarro A."/>
            <person name="Eastwood D.C."/>
            <person name="Martin F."/>
            <person name="Cullen D."/>
            <person name="Grigoriev I.V."/>
            <person name="Hibbett D.S."/>
        </authorList>
    </citation>
    <scope>NUCLEOTIDE SEQUENCE [LARGE SCALE GENOMIC DNA]</scope>
    <source>
        <strain evidence="3">RWD-64-598 SS2</strain>
    </source>
</reference>
<dbReference type="Pfam" id="PF03663">
    <property type="entry name" value="Glyco_hydro_76"/>
    <property type="match status" value="1"/>
</dbReference>
<evidence type="ECO:0000256" key="1">
    <source>
        <dbReference type="SAM" id="SignalP"/>
    </source>
</evidence>
<keyword evidence="1" id="KW-0732">Signal</keyword>
<name>A0A5M3MBH6_CONPW</name>
<gene>
    <name evidence="2" type="ORF">CONPUDRAFT_65226</name>
</gene>
<dbReference type="OrthoDB" id="9984024at2759"/>
<sequence length="403" mass="44018">MGRKLDVTGLCGVFCDRHHHVLLLALLGCCCCCCCCSSLGSPGCIRSSRAVVGGSLRVPERVDGGKCEFVKVRLFGSPFVDAWLFQSVVDRLLTNWLNYTTGQFMDGDFWVDCNTWEDIENYQLAANSDAYANISSLGYLGKNALDASTNWTELLGGSYDDAQWAILSLWRMADYESGHGQDNTPYLNAASTIYDLVSEQWDDYCGGGGRRRQMSLVHSRAEYFWLVNSGMQNAQLLYNDGLSDNCTNNGQTAWTYNQAVVASGLGALYKATGNATLLDVAETSLDATIMSLTDDGILKEACDDAVGGSTECSHNSQLFKGLWMKHLSYYLTYANDSSRTAKYAQFITAQYDAILQNAMNAQYDIGSVWYAPNQGGSVFQPEASASGLEGILADAQVCMMQAV</sequence>
<dbReference type="KEGG" id="cput:CONPUDRAFT_65226"/>
<dbReference type="PANTHER" id="PTHR47791">
    <property type="entry name" value="MEIOTICALLY UP-REGULATED GENE 191 PROTEIN"/>
    <property type="match status" value="1"/>
</dbReference>
<organism evidence="2 3">
    <name type="scientific">Coniophora puteana (strain RWD-64-598)</name>
    <name type="common">Brown rot fungus</name>
    <dbReference type="NCBI Taxonomy" id="741705"/>
    <lineage>
        <taxon>Eukaryota</taxon>
        <taxon>Fungi</taxon>
        <taxon>Dikarya</taxon>
        <taxon>Basidiomycota</taxon>
        <taxon>Agaricomycotina</taxon>
        <taxon>Agaricomycetes</taxon>
        <taxon>Agaricomycetidae</taxon>
        <taxon>Boletales</taxon>
        <taxon>Coniophorineae</taxon>
        <taxon>Coniophoraceae</taxon>
        <taxon>Coniophora</taxon>
    </lineage>
</organism>
<feature type="signal peptide" evidence="1">
    <location>
        <begin position="1"/>
        <end position="36"/>
    </location>
</feature>
<accession>A0A5M3MBH6</accession>
<dbReference type="RefSeq" id="XP_007773773.1">
    <property type="nucleotide sequence ID" value="XM_007775583.1"/>
</dbReference>
<protein>
    <submittedName>
        <fullName evidence="2">Glycoside hydrolase family 76 protein</fullName>
    </submittedName>
</protein>
<evidence type="ECO:0000313" key="2">
    <source>
        <dbReference type="EMBL" id="EIW75981.1"/>
    </source>
</evidence>
<dbReference type="PANTHER" id="PTHR47791:SF3">
    <property type="entry name" value="MEIOTICALLY UP-REGULATED GENE 191 PROTEIN"/>
    <property type="match status" value="1"/>
</dbReference>
<dbReference type="GeneID" id="19208411"/>
<proteinExistence type="predicted"/>
<dbReference type="InterPro" id="IPR053169">
    <property type="entry name" value="MUG_Protein"/>
</dbReference>
<dbReference type="Gene3D" id="1.50.10.20">
    <property type="match status" value="2"/>
</dbReference>
<dbReference type="InterPro" id="IPR008928">
    <property type="entry name" value="6-hairpin_glycosidase_sf"/>
</dbReference>
<dbReference type="Proteomes" id="UP000053558">
    <property type="component" value="Unassembled WGS sequence"/>
</dbReference>
<dbReference type="InterPro" id="IPR005198">
    <property type="entry name" value="Glyco_hydro_76"/>
</dbReference>
<dbReference type="AlphaFoldDB" id="A0A5M3MBH6"/>
<dbReference type="GO" id="GO:0016787">
    <property type="term" value="F:hydrolase activity"/>
    <property type="evidence" value="ECO:0007669"/>
    <property type="project" value="UniProtKB-KW"/>
</dbReference>
<dbReference type="EMBL" id="JH711587">
    <property type="protein sequence ID" value="EIW75981.1"/>
    <property type="molecule type" value="Genomic_DNA"/>
</dbReference>
<dbReference type="PROSITE" id="PS51257">
    <property type="entry name" value="PROKAR_LIPOPROTEIN"/>
    <property type="match status" value="1"/>
</dbReference>
<keyword evidence="3" id="KW-1185">Reference proteome</keyword>